<proteinExistence type="predicted"/>
<accession>A0A0E9SYZ7</accession>
<dbReference type="EMBL" id="GBXM01062854">
    <property type="protein sequence ID" value="JAH45723.1"/>
    <property type="molecule type" value="Transcribed_RNA"/>
</dbReference>
<name>A0A0E9SYZ7_ANGAN</name>
<organism evidence="1">
    <name type="scientific">Anguilla anguilla</name>
    <name type="common">European freshwater eel</name>
    <name type="synonym">Muraena anguilla</name>
    <dbReference type="NCBI Taxonomy" id="7936"/>
    <lineage>
        <taxon>Eukaryota</taxon>
        <taxon>Metazoa</taxon>
        <taxon>Chordata</taxon>
        <taxon>Craniata</taxon>
        <taxon>Vertebrata</taxon>
        <taxon>Euteleostomi</taxon>
        <taxon>Actinopterygii</taxon>
        <taxon>Neopterygii</taxon>
        <taxon>Teleostei</taxon>
        <taxon>Anguilliformes</taxon>
        <taxon>Anguillidae</taxon>
        <taxon>Anguilla</taxon>
    </lineage>
</organism>
<dbReference type="AlphaFoldDB" id="A0A0E9SYZ7"/>
<protein>
    <submittedName>
        <fullName evidence="1">Uncharacterized protein</fullName>
    </submittedName>
</protein>
<reference evidence="1" key="2">
    <citation type="journal article" date="2015" name="Fish Shellfish Immunol.">
        <title>Early steps in the European eel (Anguilla anguilla)-Vibrio vulnificus interaction in the gills: Role of the RtxA13 toxin.</title>
        <authorList>
            <person name="Callol A."/>
            <person name="Pajuelo D."/>
            <person name="Ebbesson L."/>
            <person name="Teles M."/>
            <person name="MacKenzie S."/>
            <person name="Amaro C."/>
        </authorList>
    </citation>
    <scope>NUCLEOTIDE SEQUENCE</scope>
</reference>
<sequence>MKLNKYGLAAEVQVDLFLWLK</sequence>
<evidence type="ECO:0000313" key="1">
    <source>
        <dbReference type="EMBL" id="JAH45723.1"/>
    </source>
</evidence>
<reference evidence="1" key="1">
    <citation type="submission" date="2014-11" db="EMBL/GenBank/DDBJ databases">
        <authorList>
            <person name="Amaro Gonzalez C."/>
        </authorList>
    </citation>
    <scope>NUCLEOTIDE SEQUENCE</scope>
</reference>